<dbReference type="AlphaFoldDB" id="A0A3Q7FHF4"/>
<dbReference type="EnsemblPlants" id="Solyc02g031680.1.1">
    <property type="protein sequence ID" value="Solyc02g031680.1.1.1"/>
    <property type="gene ID" value="Solyc02g031680.1"/>
</dbReference>
<evidence type="ECO:0000313" key="2">
    <source>
        <dbReference type="Proteomes" id="UP000004994"/>
    </source>
</evidence>
<sequence>MVDGDIIFSTSLIIIQMSSSHKISYFVGFALSIMHYKKPHITTKETTKNT</sequence>
<dbReference type="InParanoid" id="A0A3Q7FHF4"/>
<keyword evidence="2" id="KW-1185">Reference proteome</keyword>
<organism evidence="1">
    <name type="scientific">Solanum lycopersicum</name>
    <name type="common">Tomato</name>
    <name type="synonym">Lycopersicon esculentum</name>
    <dbReference type="NCBI Taxonomy" id="4081"/>
    <lineage>
        <taxon>Eukaryota</taxon>
        <taxon>Viridiplantae</taxon>
        <taxon>Streptophyta</taxon>
        <taxon>Embryophyta</taxon>
        <taxon>Tracheophyta</taxon>
        <taxon>Spermatophyta</taxon>
        <taxon>Magnoliopsida</taxon>
        <taxon>eudicotyledons</taxon>
        <taxon>Gunneridae</taxon>
        <taxon>Pentapetalae</taxon>
        <taxon>asterids</taxon>
        <taxon>lamiids</taxon>
        <taxon>Solanales</taxon>
        <taxon>Solanaceae</taxon>
        <taxon>Solanoideae</taxon>
        <taxon>Solaneae</taxon>
        <taxon>Solanum</taxon>
        <taxon>Solanum subgen. Lycopersicon</taxon>
    </lineage>
</organism>
<protein>
    <submittedName>
        <fullName evidence="1">Uncharacterized protein</fullName>
    </submittedName>
</protein>
<reference evidence="1" key="2">
    <citation type="submission" date="2019-01" db="UniProtKB">
        <authorList>
            <consortium name="EnsemblPlants"/>
        </authorList>
    </citation>
    <scope>IDENTIFICATION</scope>
    <source>
        <strain evidence="1">cv. Heinz 1706</strain>
    </source>
</reference>
<evidence type="ECO:0000313" key="1">
    <source>
        <dbReference type="EnsemblPlants" id="Solyc02g031680.1.1.1"/>
    </source>
</evidence>
<name>A0A3Q7FHF4_SOLLC</name>
<dbReference type="Gramene" id="Solyc02g031680.1.1">
    <property type="protein sequence ID" value="Solyc02g031680.1.1.1"/>
    <property type="gene ID" value="Solyc02g031680.1"/>
</dbReference>
<accession>A0A3Q7FHF4</accession>
<reference evidence="1" key="1">
    <citation type="journal article" date="2012" name="Nature">
        <title>The tomato genome sequence provides insights into fleshy fruit evolution.</title>
        <authorList>
            <consortium name="Tomato Genome Consortium"/>
        </authorList>
    </citation>
    <scope>NUCLEOTIDE SEQUENCE [LARGE SCALE GENOMIC DNA]</scope>
    <source>
        <strain evidence="1">cv. Heinz 1706</strain>
    </source>
</reference>
<dbReference type="Proteomes" id="UP000004994">
    <property type="component" value="Chromosome 2"/>
</dbReference>
<proteinExistence type="predicted"/>
<dbReference type="PaxDb" id="4081-Solyc02g031680.1.1"/>